<dbReference type="InterPro" id="IPR001753">
    <property type="entry name" value="Enoyl-CoA_hydra/iso"/>
</dbReference>
<evidence type="ECO:0000256" key="6">
    <source>
        <dbReference type="RuleBase" id="RU003707"/>
    </source>
</evidence>
<name>A0A1L7D0E1_9CORY</name>
<protein>
    <submittedName>
        <fullName evidence="8">Enoyl-CoA hydratase</fullName>
    </submittedName>
</protein>
<evidence type="ECO:0000256" key="2">
    <source>
        <dbReference type="ARBA" id="ARBA00005254"/>
    </source>
</evidence>
<dbReference type="KEGG" id="csph:CSPHI_11840"/>
<dbReference type="EMBL" id="CP009248">
    <property type="protein sequence ID" value="APT91540.1"/>
    <property type="molecule type" value="Genomic_DNA"/>
</dbReference>
<dbReference type="PROSITE" id="PS00166">
    <property type="entry name" value="ENOYL_COA_HYDRATASE"/>
    <property type="match status" value="1"/>
</dbReference>
<feature type="region of interest" description="Disordered" evidence="7">
    <location>
        <begin position="250"/>
        <end position="270"/>
    </location>
</feature>
<keyword evidence="3" id="KW-0276">Fatty acid metabolism</keyword>
<dbReference type="InterPro" id="IPR045002">
    <property type="entry name" value="Ech1-like"/>
</dbReference>
<dbReference type="CDD" id="cd06558">
    <property type="entry name" value="crotonase-like"/>
    <property type="match status" value="1"/>
</dbReference>
<keyword evidence="9" id="KW-1185">Reference proteome</keyword>
<evidence type="ECO:0000313" key="8">
    <source>
        <dbReference type="EMBL" id="APT91540.1"/>
    </source>
</evidence>
<dbReference type="PANTHER" id="PTHR43149:SF1">
    <property type="entry name" value="DELTA(3,5)-DELTA(2,4)-DIENOYL-COA ISOMERASE, MITOCHONDRIAL"/>
    <property type="match status" value="1"/>
</dbReference>
<feature type="compositionally biased region" description="Basic residues" evidence="7">
    <location>
        <begin position="259"/>
        <end position="270"/>
    </location>
</feature>
<dbReference type="InterPro" id="IPR018376">
    <property type="entry name" value="Enoyl-CoA_hyd/isom_CS"/>
</dbReference>
<keyword evidence="3" id="KW-0443">Lipid metabolism</keyword>
<evidence type="ECO:0000256" key="1">
    <source>
        <dbReference type="ARBA" id="ARBA00002994"/>
    </source>
</evidence>
<proteinExistence type="inferred from homology"/>
<evidence type="ECO:0000256" key="4">
    <source>
        <dbReference type="ARBA" id="ARBA00023709"/>
    </source>
</evidence>
<organism evidence="8 9">
    <name type="scientific">Corynebacterium sphenisci DSM 44792</name>
    <dbReference type="NCBI Taxonomy" id="1437874"/>
    <lineage>
        <taxon>Bacteria</taxon>
        <taxon>Bacillati</taxon>
        <taxon>Actinomycetota</taxon>
        <taxon>Actinomycetes</taxon>
        <taxon>Mycobacteriales</taxon>
        <taxon>Corynebacteriaceae</taxon>
        <taxon>Corynebacterium</taxon>
    </lineage>
</organism>
<dbReference type="InterPro" id="IPR029045">
    <property type="entry name" value="ClpP/crotonase-like_dom_sf"/>
</dbReference>
<comment type="catalytic activity">
    <reaction evidence="4">
        <text>a (3S)-3-hydroxyacyl-CoA = a (2E)-enoyl-CoA + H2O</text>
        <dbReference type="Rhea" id="RHEA:16105"/>
        <dbReference type="ChEBI" id="CHEBI:15377"/>
        <dbReference type="ChEBI" id="CHEBI:57318"/>
        <dbReference type="ChEBI" id="CHEBI:58856"/>
        <dbReference type="EC" id="4.2.1.17"/>
    </reaction>
</comment>
<evidence type="ECO:0000313" key="9">
    <source>
        <dbReference type="Proteomes" id="UP000185469"/>
    </source>
</evidence>
<dbReference type="AlphaFoldDB" id="A0A1L7D0E1"/>
<dbReference type="GO" id="GO:0016853">
    <property type="term" value="F:isomerase activity"/>
    <property type="evidence" value="ECO:0007669"/>
    <property type="project" value="InterPro"/>
</dbReference>
<evidence type="ECO:0000256" key="7">
    <source>
        <dbReference type="SAM" id="MobiDB-lite"/>
    </source>
</evidence>
<dbReference type="GO" id="GO:0006631">
    <property type="term" value="P:fatty acid metabolic process"/>
    <property type="evidence" value="ECO:0007669"/>
    <property type="project" value="UniProtKB-KW"/>
</dbReference>
<gene>
    <name evidence="8" type="ORF">CSPHI_11840</name>
</gene>
<dbReference type="STRING" id="1437874.CSPHI_11840"/>
<sequence length="270" mass="28716">MVHHETIAGARVAVVTLDRPDKLNALTPTMLRGLPAAAREIRRDRTVRAVLLTGAGGSFSAGLDFAATLRRPAAVAAGFLPGADGANLFQRAAWCWRRLPVPVIAAVDGHCLGGGLQIALGADLRVTAPDARWSVLEARWGLVPDMAGMRLLVDAVGAGRTTWLAMSAAELDGAEAARIGLATHLAGDGDAQALARELAARLIGRSPDQLAAVKRLLRRAHRGPRATFRRERLAQLSLLLKENTARARTAAAAGEAPRFTRRGAPLRRRR</sequence>
<dbReference type="NCBIfam" id="NF005699">
    <property type="entry name" value="PRK07509.1"/>
    <property type="match status" value="1"/>
</dbReference>
<dbReference type="Gene3D" id="3.90.226.10">
    <property type="entry name" value="2-enoyl-CoA Hydratase, Chain A, domain 1"/>
    <property type="match status" value="1"/>
</dbReference>
<dbReference type="GO" id="GO:0004300">
    <property type="term" value="F:enoyl-CoA hydratase activity"/>
    <property type="evidence" value="ECO:0007669"/>
    <property type="project" value="UniProtKB-EC"/>
</dbReference>
<dbReference type="SUPFAM" id="SSF52096">
    <property type="entry name" value="ClpP/crotonase"/>
    <property type="match status" value="1"/>
</dbReference>
<dbReference type="Proteomes" id="UP000185469">
    <property type="component" value="Chromosome"/>
</dbReference>
<accession>A0A1L7D0E1</accession>
<evidence type="ECO:0000256" key="3">
    <source>
        <dbReference type="ARBA" id="ARBA00022832"/>
    </source>
</evidence>
<reference evidence="8 9" key="1">
    <citation type="submission" date="2014-08" db="EMBL/GenBank/DDBJ databases">
        <title>Complete genome sequence of Corynebacterium sphenisci CECT 5990(T) (=DSM 44792(T)), isolated from healthy wild penguins.</title>
        <authorList>
            <person name="Ruckert C."/>
            <person name="Albersmeier A."/>
            <person name="Winkler A."/>
            <person name="Kalinowski J."/>
        </authorList>
    </citation>
    <scope>NUCLEOTIDE SEQUENCE [LARGE SCALE GENOMIC DNA]</scope>
    <source>
        <strain evidence="8 9">DSM 44792</strain>
    </source>
</reference>
<comment type="function">
    <text evidence="1">Could possibly oxidize fatty acids using specific components.</text>
</comment>
<dbReference type="Pfam" id="PF00378">
    <property type="entry name" value="ECH_1"/>
    <property type="match status" value="1"/>
</dbReference>
<comment type="similarity">
    <text evidence="2 6">Belongs to the enoyl-CoA hydratase/isomerase family.</text>
</comment>
<dbReference type="PANTHER" id="PTHR43149">
    <property type="entry name" value="ENOYL-COA HYDRATASE"/>
    <property type="match status" value="1"/>
</dbReference>
<comment type="catalytic activity">
    <reaction evidence="5">
        <text>a 4-saturated-(3S)-3-hydroxyacyl-CoA = a (3E)-enoyl-CoA + H2O</text>
        <dbReference type="Rhea" id="RHEA:20724"/>
        <dbReference type="ChEBI" id="CHEBI:15377"/>
        <dbReference type="ChEBI" id="CHEBI:58521"/>
        <dbReference type="ChEBI" id="CHEBI:137480"/>
        <dbReference type="EC" id="4.2.1.17"/>
    </reaction>
</comment>
<evidence type="ECO:0000256" key="5">
    <source>
        <dbReference type="ARBA" id="ARBA00023717"/>
    </source>
</evidence>